<keyword evidence="3" id="KW-1185">Reference proteome</keyword>
<dbReference type="Proteomes" id="UP000599523">
    <property type="component" value="Unassembled WGS sequence"/>
</dbReference>
<dbReference type="AlphaFoldDB" id="A0A972J9A2"/>
<keyword evidence="1" id="KW-1133">Transmembrane helix</keyword>
<comment type="caution">
    <text evidence="2">The sequence shown here is derived from an EMBL/GenBank/DDBJ whole genome shotgun (WGS) entry which is preliminary data.</text>
</comment>
<proteinExistence type="predicted"/>
<sequence>MEARATVVRVEPGRAWFKVDDRQDGCGRCDEPGGCRSVKLAYSIKPPTEVFSLPDDSGLQPGEPVLIRMKDGAPLLGALGSYGLGACLLVAGAALGHLIASQGREDLFALFGGSLGILIAIGFNRLLHRSRRWRGTLAMEIVRDRQLCPQTVEKCV</sequence>
<evidence type="ECO:0000256" key="1">
    <source>
        <dbReference type="SAM" id="Phobius"/>
    </source>
</evidence>
<feature type="transmembrane region" description="Helical" evidence="1">
    <location>
        <begin position="107"/>
        <end position="127"/>
    </location>
</feature>
<feature type="transmembrane region" description="Helical" evidence="1">
    <location>
        <begin position="75"/>
        <end position="95"/>
    </location>
</feature>
<accession>A0A972J9A2</accession>
<reference evidence="2" key="1">
    <citation type="submission" date="2019-12" db="EMBL/GenBank/DDBJ databases">
        <title>Comparative genomics gives insights into the taxonomy of the Azoarcus-Aromatoleum group and reveals separate origins of nif in the plant-associated Azoarcus and non-plant-associated Aromatoleum sub-groups.</title>
        <authorList>
            <person name="Lafos M."/>
            <person name="Maluk M."/>
            <person name="Batista M."/>
            <person name="Junghare M."/>
            <person name="Carmona M."/>
            <person name="Faoro H."/>
            <person name="Cruz L.M."/>
            <person name="Battistoni F."/>
            <person name="De Souza E."/>
            <person name="Pedrosa F."/>
            <person name="Chen W.-M."/>
            <person name="Poole P.S."/>
            <person name="Dixon R.A."/>
            <person name="James E.K."/>
        </authorList>
    </citation>
    <scope>NUCLEOTIDE SEQUENCE</scope>
    <source>
        <strain evidence="2">NSC3</strain>
    </source>
</reference>
<protein>
    <submittedName>
        <fullName evidence="2">Fis family transcriptional regulator</fullName>
    </submittedName>
</protein>
<name>A0A972J9A2_9RHOO</name>
<dbReference type="Pfam" id="PF04246">
    <property type="entry name" value="RseC_MucC"/>
    <property type="match status" value="1"/>
</dbReference>
<keyword evidence="1" id="KW-0472">Membrane</keyword>
<dbReference type="EMBL" id="WTVM01000107">
    <property type="protein sequence ID" value="NMG04281.1"/>
    <property type="molecule type" value="Genomic_DNA"/>
</dbReference>
<gene>
    <name evidence="2" type="ORF">GPA21_15090</name>
</gene>
<keyword evidence="1" id="KW-0812">Transmembrane</keyword>
<evidence type="ECO:0000313" key="2">
    <source>
        <dbReference type="EMBL" id="NMG04281.1"/>
    </source>
</evidence>
<evidence type="ECO:0000313" key="3">
    <source>
        <dbReference type="Proteomes" id="UP000599523"/>
    </source>
</evidence>
<organism evidence="2 3">
    <name type="scientific">Azoarcus taiwanensis</name>
    <dbReference type="NCBI Taxonomy" id="666964"/>
    <lineage>
        <taxon>Bacteria</taxon>
        <taxon>Pseudomonadati</taxon>
        <taxon>Pseudomonadota</taxon>
        <taxon>Betaproteobacteria</taxon>
        <taxon>Rhodocyclales</taxon>
        <taxon>Zoogloeaceae</taxon>
        <taxon>Azoarcus</taxon>
    </lineage>
</organism>